<dbReference type="Proteomes" id="UP000414364">
    <property type="component" value="Unassembled WGS sequence"/>
</dbReference>
<dbReference type="EMBL" id="VDFP01000024">
    <property type="protein sequence ID" value="MQS76727.1"/>
    <property type="molecule type" value="Genomic_DNA"/>
</dbReference>
<accession>A0A5P0ZR43</accession>
<evidence type="ECO:0000313" key="2">
    <source>
        <dbReference type="EMBL" id="MQS98428.1"/>
    </source>
</evidence>
<organism evidence="1 4">
    <name type="scientific">Companilactobacillus halodurans</name>
    <dbReference type="NCBI Taxonomy" id="2584183"/>
    <lineage>
        <taxon>Bacteria</taxon>
        <taxon>Bacillati</taxon>
        <taxon>Bacillota</taxon>
        <taxon>Bacilli</taxon>
        <taxon>Lactobacillales</taxon>
        <taxon>Lactobacillaceae</taxon>
        <taxon>Companilactobacillus</taxon>
    </lineage>
</organism>
<reference evidence="3 4" key="1">
    <citation type="journal article" date="2019" name="Syst. Appl. Microbiol.">
        <title>Polyphasic characterization of two novel Lactobacillus spp. isolated from blown salami packages: Description of Lactobacillus halodurans sp. nov. and Lactobacillus salsicarnum sp. nov.</title>
        <authorList>
            <person name="Schuster J.A."/>
            <person name="Klingl A."/>
            <person name="Vogel R.F."/>
            <person name="Ehrmann M.A."/>
        </authorList>
    </citation>
    <scope>NUCLEOTIDE SEQUENCE [LARGE SCALE GENOMIC DNA]</scope>
    <source>
        <strain evidence="2 3">TMW 1.1920</strain>
        <strain evidence="1 4">TMW 1.2172</strain>
    </source>
</reference>
<dbReference type="RefSeq" id="WP_153386308.1">
    <property type="nucleotide sequence ID" value="NZ_VDFO01000051.1"/>
</dbReference>
<dbReference type="Proteomes" id="UP000371423">
    <property type="component" value="Unassembled WGS sequence"/>
</dbReference>
<evidence type="ECO:0000313" key="3">
    <source>
        <dbReference type="Proteomes" id="UP000371423"/>
    </source>
</evidence>
<name>A0A5P0ZR43_9LACO</name>
<evidence type="ECO:0000313" key="4">
    <source>
        <dbReference type="Proteomes" id="UP000414364"/>
    </source>
</evidence>
<evidence type="ECO:0000313" key="1">
    <source>
        <dbReference type="EMBL" id="MQS76727.1"/>
    </source>
</evidence>
<dbReference type="AlphaFoldDB" id="A0A5P0ZR43"/>
<proteinExistence type="predicted"/>
<sequence>MNNSITSEINNYLKSINSISKQTEALKSTVSFPMNITTDISKIIEPTIVNFHIKNDLIKSMAINIHDLSQITSSIAHITDLSQFINSASNFYKSININETKIISNTITNTSISDIYQKLAKMDFRLSRDLQSSLNSIPKFSKESFKTINKLYNDVRRSESSIPFRIKEENNSTENSQDVMTPIQMMDCLKSIENKLTKVETQVNNKQTNN</sequence>
<keyword evidence="3" id="KW-1185">Reference proteome</keyword>
<gene>
    <name evidence="2" type="ORF">FHL05_11240</name>
    <name evidence="1" type="ORF">FHL06_10130</name>
</gene>
<comment type="caution">
    <text evidence="1">The sequence shown here is derived from an EMBL/GenBank/DDBJ whole genome shotgun (WGS) entry which is preliminary data.</text>
</comment>
<dbReference type="EMBL" id="VDFO01000051">
    <property type="protein sequence ID" value="MQS98428.1"/>
    <property type="molecule type" value="Genomic_DNA"/>
</dbReference>
<protein>
    <submittedName>
        <fullName evidence="1">Uncharacterized protein</fullName>
    </submittedName>
</protein>